<dbReference type="InterPro" id="IPR045257">
    <property type="entry name" value="E2/Pdx1"/>
</dbReference>
<dbReference type="Pfam" id="PF00364">
    <property type="entry name" value="Biotin_lipoyl"/>
    <property type="match status" value="1"/>
</dbReference>
<keyword evidence="7" id="KW-0732">Signal</keyword>
<dbReference type="AlphaFoldDB" id="A0A8C9L1X7"/>
<dbReference type="InterPro" id="IPR000089">
    <property type="entry name" value="Biotin_lipoyl"/>
</dbReference>
<accession>A0A8C9L1X7</accession>
<keyword evidence="4" id="KW-0809">Transit peptide</keyword>
<reference evidence="10" key="2">
    <citation type="submission" date="2025-09" db="UniProtKB">
        <authorList>
            <consortium name="Ensembl"/>
        </authorList>
    </citation>
    <scope>IDENTIFICATION</scope>
</reference>
<dbReference type="Gene3D" id="4.10.320.10">
    <property type="entry name" value="E3-binding domain"/>
    <property type="match status" value="1"/>
</dbReference>
<protein>
    <recommendedName>
        <fullName evidence="5">Dihydrolipoamide acetyltransferase component of pyruvate dehydrogenase complex</fullName>
        <ecNumber evidence="5">2.3.1.-</ecNumber>
    </recommendedName>
</protein>
<dbReference type="GO" id="GO:0045254">
    <property type="term" value="C:pyruvate dehydrogenase complex"/>
    <property type="evidence" value="ECO:0007669"/>
    <property type="project" value="InterPro"/>
</dbReference>
<organism evidence="10 11">
    <name type="scientific">Pavo cristatus</name>
    <name type="common">Indian peafowl</name>
    <name type="synonym">Blue peafowl</name>
    <dbReference type="NCBI Taxonomy" id="9049"/>
    <lineage>
        <taxon>Eukaryota</taxon>
        <taxon>Metazoa</taxon>
        <taxon>Chordata</taxon>
        <taxon>Craniata</taxon>
        <taxon>Vertebrata</taxon>
        <taxon>Euteleostomi</taxon>
        <taxon>Archelosauria</taxon>
        <taxon>Archosauria</taxon>
        <taxon>Dinosauria</taxon>
        <taxon>Saurischia</taxon>
        <taxon>Theropoda</taxon>
        <taxon>Coelurosauria</taxon>
        <taxon>Aves</taxon>
        <taxon>Neognathae</taxon>
        <taxon>Galloanserae</taxon>
        <taxon>Galliformes</taxon>
        <taxon>Phasianidae</taxon>
        <taxon>Phasianinae</taxon>
        <taxon>Pavo</taxon>
    </lineage>
</organism>
<dbReference type="InterPro" id="IPR001078">
    <property type="entry name" value="2-oxoacid_DH_actylTfrase"/>
</dbReference>
<feature type="compositionally biased region" description="Low complexity" evidence="6">
    <location>
        <begin position="289"/>
        <end position="311"/>
    </location>
</feature>
<dbReference type="Gene3D" id="3.30.559.10">
    <property type="entry name" value="Chloramphenicol acetyltransferase-like domain"/>
    <property type="match status" value="1"/>
</dbReference>
<feature type="chain" id="PRO_5034299911" description="Dihydrolipoamide acetyltransferase component of pyruvate dehydrogenase complex" evidence="7">
    <location>
        <begin position="28"/>
        <end position="646"/>
    </location>
</feature>
<dbReference type="GO" id="GO:0006086">
    <property type="term" value="P:pyruvate decarboxylation to acetyl-CoA"/>
    <property type="evidence" value="ECO:0007669"/>
    <property type="project" value="InterPro"/>
</dbReference>
<keyword evidence="5" id="KW-0012">Acyltransferase</keyword>
<comment type="cofactor">
    <cofactor evidence="5">
        <name>(R)-lipoate</name>
        <dbReference type="ChEBI" id="CHEBI:83088"/>
    </cofactor>
</comment>
<evidence type="ECO:0000256" key="4">
    <source>
        <dbReference type="ARBA" id="ARBA00022946"/>
    </source>
</evidence>
<dbReference type="InterPro" id="IPR011053">
    <property type="entry name" value="Single_hybrid_motif"/>
</dbReference>
<dbReference type="PROSITE" id="PS50968">
    <property type="entry name" value="BIOTINYL_LIPOYL"/>
    <property type="match status" value="1"/>
</dbReference>
<dbReference type="PROSITE" id="PS51826">
    <property type="entry name" value="PSBD"/>
    <property type="match status" value="1"/>
</dbReference>
<dbReference type="SUPFAM" id="SSF51230">
    <property type="entry name" value="Single hybrid motif"/>
    <property type="match status" value="1"/>
</dbReference>
<sequence length="646" mass="68257">MTVLLMTSIARGLSFLLGHVFLRPGLALSLKPGSSWTKPSYRSRPVTALRRAVARPPPRYLHRVAAVGELEAVTASSSHGAGARAGSCRREACPGAACPALPAQSGPQPRTPAVARRTSGRGRAGFSVQAARRAALRRQRGRGKMAASWWRSGGAGVLRLLRGGRPVLGAGLALPARGGWRLLHGTQELLGTPAIKVFMPALSPTMEEGNIVKWLKKEGEMVNAGDALCEIETDKAVVTMESSDDGILAKILVEEGSKNVRLGSLIGLLVEEGQDWKQVEIPADANGQSSLAPPAAAVTSTPASPSVSAPPKVEHQPGKLQFRLSPAARNIVETHGLDPSSVTPSGPRGIFTKEDALKLLQGKQKGKPSELKPVVSPATPQPTAVPSVLPATAVASAYPRPIVPPVSTPGQPAAPGTFTEIPASNIRRVIAKRLTESKTTIPHAYAAADCDIDAILKLRSELAKDDIKVSVNDFIIKAAAVTLKQMPDVNATWDGEGCRQLQSIDISIAVATDRGLITPVIKDVPAKGIQEIAASAKALAKKARDGKLLPEEYQGGSFSISNLGMFGINDFIAVINPPQACILAVGRARPELKIVEDEEGNEKLKQHQLMTVTLSSDGRVVDDELASEFLETLKANIENPIRLALC</sequence>
<evidence type="ECO:0000259" key="8">
    <source>
        <dbReference type="PROSITE" id="PS50968"/>
    </source>
</evidence>
<dbReference type="Pfam" id="PF02817">
    <property type="entry name" value="E3_binding"/>
    <property type="match status" value="1"/>
</dbReference>
<evidence type="ECO:0000256" key="5">
    <source>
        <dbReference type="RuleBase" id="RU003423"/>
    </source>
</evidence>
<dbReference type="FunFam" id="3.30.559.10:FF:000003">
    <property type="entry name" value="Acetyltransferase component of pyruvate dehydrogenase complex"/>
    <property type="match status" value="1"/>
</dbReference>
<dbReference type="Proteomes" id="UP000694428">
    <property type="component" value="Unplaced"/>
</dbReference>
<dbReference type="PROSITE" id="PS00189">
    <property type="entry name" value="LIPOYL"/>
    <property type="match status" value="1"/>
</dbReference>
<proteinExistence type="inferred from homology"/>
<keyword evidence="5" id="KW-0808">Transferase</keyword>
<reference evidence="10" key="1">
    <citation type="submission" date="2025-08" db="UniProtKB">
        <authorList>
            <consortium name="Ensembl"/>
        </authorList>
    </citation>
    <scope>IDENTIFICATION</scope>
</reference>
<keyword evidence="3 5" id="KW-0450">Lipoyl</keyword>
<feature type="region of interest" description="Disordered" evidence="6">
    <location>
        <begin position="285"/>
        <end position="318"/>
    </location>
</feature>
<dbReference type="Gene3D" id="2.40.50.100">
    <property type="match status" value="1"/>
</dbReference>
<keyword evidence="11" id="KW-1185">Reference proteome</keyword>
<dbReference type="PANTHER" id="PTHR23151">
    <property type="entry name" value="DIHYDROLIPOAMIDE ACETYL/SUCCINYL-TRANSFERASE-RELATED"/>
    <property type="match status" value="1"/>
</dbReference>
<evidence type="ECO:0000256" key="1">
    <source>
        <dbReference type="ARBA" id="ARBA00004305"/>
    </source>
</evidence>
<feature type="region of interest" description="Disordered" evidence="6">
    <location>
        <begin position="102"/>
        <end position="127"/>
    </location>
</feature>
<feature type="domain" description="Lipoyl-binding" evidence="8">
    <location>
        <begin position="194"/>
        <end position="270"/>
    </location>
</feature>
<dbReference type="PANTHER" id="PTHR23151:SF90">
    <property type="entry name" value="DIHYDROLIPOYLLYSINE-RESIDUE ACETYLTRANSFERASE COMPONENT OF PYRUVATE DEHYDROGENASE COMPLEX, MITOCHONDRIAL-RELATED"/>
    <property type="match status" value="1"/>
</dbReference>
<evidence type="ECO:0000313" key="11">
    <source>
        <dbReference type="Proteomes" id="UP000694428"/>
    </source>
</evidence>
<evidence type="ECO:0000256" key="6">
    <source>
        <dbReference type="SAM" id="MobiDB-lite"/>
    </source>
</evidence>
<feature type="signal peptide" evidence="7">
    <location>
        <begin position="1"/>
        <end position="27"/>
    </location>
</feature>
<dbReference type="EC" id="2.3.1.-" evidence="5"/>
<evidence type="ECO:0000313" key="10">
    <source>
        <dbReference type="Ensembl" id="ENSPSTP00000000597.1"/>
    </source>
</evidence>
<feature type="domain" description="Peripheral subunit-binding (PSBD)" evidence="9">
    <location>
        <begin position="323"/>
        <end position="360"/>
    </location>
</feature>
<dbReference type="InterPro" id="IPR004167">
    <property type="entry name" value="PSBD"/>
</dbReference>
<dbReference type="InterPro" id="IPR023213">
    <property type="entry name" value="CAT-like_dom_sf"/>
</dbReference>
<evidence type="ECO:0000256" key="7">
    <source>
        <dbReference type="SAM" id="SignalP"/>
    </source>
</evidence>
<dbReference type="SUPFAM" id="SSF52777">
    <property type="entry name" value="CoA-dependent acyltransferases"/>
    <property type="match status" value="1"/>
</dbReference>
<dbReference type="GO" id="GO:0005759">
    <property type="term" value="C:mitochondrial matrix"/>
    <property type="evidence" value="ECO:0007669"/>
    <property type="project" value="UniProtKB-SubCell"/>
</dbReference>
<evidence type="ECO:0000259" key="9">
    <source>
        <dbReference type="PROSITE" id="PS51826"/>
    </source>
</evidence>
<name>A0A8C9L1X7_PAVCR</name>
<evidence type="ECO:0000256" key="3">
    <source>
        <dbReference type="ARBA" id="ARBA00022823"/>
    </source>
</evidence>
<dbReference type="Pfam" id="PF00198">
    <property type="entry name" value="2-oxoacid_dh"/>
    <property type="match status" value="1"/>
</dbReference>
<dbReference type="SUPFAM" id="SSF47005">
    <property type="entry name" value="Peripheral subunit-binding domain of 2-oxo acid dehydrogenase complex"/>
    <property type="match status" value="1"/>
</dbReference>
<dbReference type="InterPro" id="IPR003016">
    <property type="entry name" value="2-oxoA_DH_lipoyl-BS"/>
</dbReference>
<dbReference type="CDD" id="cd06849">
    <property type="entry name" value="lipoyl_domain"/>
    <property type="match status" value="1"/>
</dbReference>
<comment type="similarity">
    <text evidence="2 5">Belongs to the 2-oxoacid dehydrogenase family.</text>
</comment>
<dbReference type="FunFam" id="2.40.50.100:FF:000010">
    <property type="entry name" value="Acetyltransferase component of pyruvate dehydrogenase complex"/>
    <property type="match status" value="1"/>
</dbReference>
<dbReference type="Ensembl" id="ENSPSTT00000000632.1">
    <property type="protein sequence ID" value="ENSPSTP00000000597.1"/>
    <property type="gene ID" value="ENSPSTG00000000518.1"/>
</dbReference>
<feature type="region of interest" description="Disordered" evidence="6">
    <location>
        <begin position="363"/>
        <end position="384"/>
    </location>
</feature>
<comment type="subcellular location">
    <subcellularLocation>
        <location evidence="1">Mitochondrion matrix</location>
    </subcellularLocation>
</comment>
<evidence type="ECO:0000256" key="2">
    <source>
        <dbReference type="ARBA" id="ARBA00007317"/>
    </source>
</evidence>
<dbReference type="GO" id="GO:0016746">
    <property type="term" value="F:acyltransferase activity"/>
    <property type="evidence" value="ECO:0007669"/>
    <property type="project" value="UniProtKB-KW"/>
</dbReference>
<dbReference type="InterPro" id="IPR036625">
    <property type="entry name" value="E3-bd_dom_sf"/>
</dbReference>